<feature type="domain" description="B box-type" evidence="6">
    <location>
        <begin position="20"/>
        <end position="61"/>
    </location>
</feature>
<evidence type="ECO:0000256" key="1">
    <source>
        <dbReference type="ARBA" id="ARBA00022723"/>
    </source>
</evidence>
<dbReference type="InterPro" id="IPR001870">
    <property type="entry name" value="B30.2/SPRY"/>
</dbReference>
<dbReference type="SUPFAM" id="SSF49899">
    <property type="entry name" value="Concanavalin A-like lectins/glucanases"/>
    <property type="match status" value="1"/>
</dbReference>
<dbReference type="Pfam" id="PF00643">
    <property type="entry name" value="zf-B_box"/>
    <property type="match status" value="1"/>
</dbReference>
<evidence type="ECO:0000256" key="2">
    <source>
        <dbReference type="ARBA" id="ARBA00022771"/>
    </source>
</evidence>
<keyword evidence="3" id="KW-0862">Zinc</keyword>
<feature type="domain" description="B30.2/SPRY" evidence="7">
    <location>
        <begin position="213"/>
        <end position="367"/>
    </location>
</feature>
<proteinExistence type="predicted"/>
<dbReference type="InterPro" id="IPR051051">
    <property type="entry name" value="E3_ubiq-ligase_TRIM/RNF"/>
</dbReference>
<comment type="caution">
    <text evidence="8">The sequence shown here is derived from an EMBL/GenBank/DDBJ whole genome shotgun (WGS) entry which is preliminary data.</text>
</comment>
<evidence type="ECO:0000259" key="6">
    <source>
        <dbReference type="PROSITE" id="PS50119"/>
    </source>
</evidence>
<dbReference type="SUPFAM" id="SSF57845">
    <property type="entry name" value="B-box zinc-binding domain"/>
    <property type="match status" value="1"/>
</dbReference>
<gene>
    <name evidence="8" type="ORF">GDO81_029656</name>
</gene>
<dbReference type="InterPro" id="IPR000315">
    <property type="entry name" value="Znf_B-box"/>
</dbReference>
<name>A0AAV6YVK4_ENGPU</name>
<keyword evidence="1" id="KW-0479">Metal-binding</keyword>
<dbReference type="AlphaFoldDB" id="A0AAV6YVK4"/>
<dbReference type="SMART" id="SM00589">
    <property type="entry name" value="PRY"/>
    <property type="match status" value="1"/>
</dbReference>
<dbReference type="InterPro" id="IPR043136">
    <property type="entry name" value="B30.2/SPRY_sf"/>
</dbReference>
<accession>A0AAV6YVK4</accession>
<keyword evidence="4" id="KW-0175">Coiled coil</keyword>
<sequence length="367" mass="41644">MTTRRSTASHQSTSWWNPPCPQSTCPTHDKVVMYYCREDTSCVCVSCSLEGEHKGHQIELLSKSFRDNEGRPERTSRRLGLKEAGDQEKTLQDLKTDVPKKADVIKENIITIFKDIRRHLDLLEKKLSCELSSQEEKVLLSVTNLIEQLETKEKELSIKIRHAEEMCNMTDPIALLKDGRFSLNEMETLDEEVDLPSVEDFDEGLVAATLYKGLADVVSGVRRRYDVVADSNIVLDVNTAANNLDISQDLKLASYSVTQNDRPDTPERFQSHQVLSSRSISTGQHYWEVETEETGDFRLGVAYADTDRIGIPSLFGCNDKSWSLRSSNSQYRIYCNNVTTLLPHKPTSQRLAEYLDFEAGKSCLFMS</sequence>
<dbReference type="Pfam" id="PF13765">
    <property type="entry name" value="PRY"/>
    <property type="match status" value="1"/>
</dbReference>
<dbReference type="PANTHER" id="PTHR25465">
    <property type="entry name" value="B-BOX DOMAIN CONTAINING"/>
    <property type="match status" value="1"/>
</dbReference>
<dbReference type="EMBL" id="WNYA01008366">
    <property type="protein sequence ID" value="KAG8541132.1"/>
    <property type="molecule type" value="Genomic_DNA"/>
</dbReference>
<dbReference type="SMART" id="SM00336">
    <property type="entry name" value="BBOX"/>
    <property type="match status" value="1"/>
</dbReference>
<evidence type="ECO:0000313" key="8">
    <source>
        <dbReference type="EMBL" id="KAG8541132.1"/>
    </source>
</evidence>
<keyword evidence="2 5" id="KW-0863">Zinc-finger</keyword>
<evidence type="ECO:0000259" key="7">
    <source>
        <dbReference type="PROSITE" id="PS50188"/>
    </source>
</evidence>
<dbReference type="PRINTS" id="PR01407">
    <property type="entry name" value="BUTYPHLNCDUF"/>
</dbReference>
<dbReference type="Gene3D" id="3.30.160.60">
    <property type="entry name" value="Classic Zinc Finger"/>
    <property type="match status" value="1"/>
</dbReference>
<evidence type="ECO:0000256" key="4">
    <source>
        <dbReference type="ARBA" id="ARBA00023054"/>
    </source>
</evidence>
<evidence type="ECO:0000256" key="5">
    <source>
        <dbReference type="PROSITE-ProRule" id="PRU00024"/>
    </source>
</evidence>
<dbReference type="InterPro" id="IPR013320">
    <property type="entry name" value="ConA-like_dom_sf"/>
</dbReference>
<dbReference type="PROSITE" id="PS50188">
    <property type="entry name" value="B302_SPRY"/>
    <property type="match status" value="1"/>
</dbReference>
<protein>
    <submittedName>
        <fullName evidence="8">Uncharacterized protein</fullName>
    </submittedName>
</protein>
<dbReference type="CDD" id="cd19769">
    <property type="entry name" value="Bbox2_TRIM16-like"/>
    <property type="match status" value="1"/>
</dbReference>
<dbReference type="InterPro" id="IPR003879">
    <property type="entry name" value="Butyrophylin_SPRY"/>
</dbReference>
<dbReference type="Gene3D" id="2.60.120.920">
    <property type="match status" value="1"/>
</dbReference>
<keyword evidence="9" id="KW-1185">Reference proteome</keyword>
<organism evidence="8 9">
    <name type="scientific">Engystomops pustulosus</name>
    <name type="common">Tungara frog</name>
    <name type="synonym">Physalaemus pustulosus</name>
    <dbReference type="NCBI Taxonomy" id="76066"/>
    <lineage>
        <taxon>Eukaryota</taxon>
        <taxon>Metazoa</taxon>
        <taxon>Chordata</taxon>
        <taxon>Craniata</taxon>
        <taxon>Vertebrata</taxon>
        <taxon>Euteleostomi</taxon>
        <taxon>Amphibia</taxon>
        <taxon>Batrachia</taxon>
        <taxon>Anura</taxon>
        <taxon>Neobatrachia</taxon>
        <taxon>Hyloidea</taxon>
        <taxon>Leptodactylidae</taxon>
        <taxon>Leiuperinae</taxon>
        <taxon>Engystomops</taxon>
    </lineage>
</organism>
<dbReference type="Proteomes" id="UP000824782">
    <property type="component" value="Unassembled WGS sequence"/>
</dbReference>
<dbReference type="PANTHER" id="PTHR25465:SF41">
    <property type="entry name" value="E3 UBIQUITIN-PROTEIN LIGASE RNF135"/>
    <property type="match status" value="1"/>
</dbReference>
<dbReference type="PROSITE" id="PS50119">
    <property type="entry name" value="ZF_BBOX"/>
    <property type="match status" value="1"/>
</dbReference>
<reference evidence="8" key="1">
    <citation type="thesis" date="2020" institute="ProQuest LLC" country="789 East Eisenhower Parkway, Ann Arbor, MI, USA">
        <title>Comparative Genomics and Chromosome Evolution.</title>
        <authorList>
            <person name="Mudd A.B."/>
        </authorList>
    </citation>
    <scope>NUCLEOTIDE SEQUENCE</scope>
    <source>
        <strain evidence="8">237g6f4</strain>
        <tissue evidence="8">Blood</tissue>
    </source>
</reference>
<evidence type="ECO:0000256" key="3">
    <source>
        <dbReference type="ARBA" id="ARBA00022833"/>
    </source>
</evidence>
<dbReference type="GO" id="GO:0005737">
    <property type="term" value="C:cytoplasm"/>
    <property type="evidence" value="ECO:0007669"/>
    <property type="project" value="UniProtKB-ARBA"/>
</dbReference>
<dbReference type="InterPro" id="IPR006574">
    <property type="entry name" value="PRY"/>
</dbReference>
<dbReference type="GO" id="GO:0008270">
    <property type="term" value="F:zinc ion binding"/>
    <property type="evidence" value="ECO:0007669"/>
    <property type="project" value="UniProtKB-KW"/>
</dbReference>
<evidence type="ECO:0000313" key="9">
    <source>
        <dbReference type="Proteomes" id="UP000824782"/>
    </source>
</evidence>